<reference evidence="1 2" key="1">
    <citation type="journal article" date="2011" name="ISME J.">
        <title>Community ecology of hot spring cyanobacterial mats: predominant populations and their functional potential.</title>
        <authorList>
            <person name="Klatt C.G."/>
            <person name="Wood J.M."/>
            <person name="Rusch D.B."/>
            <person name="Bateson M.M."/>
            <person name="Hamamura N."/>
            <person name="Heidelberg J.F."/>
            <person name="Grossman A.R."/>
            <person name="Bhaya D."/>
            <person name="Cohan F.M."/>
            <person name="Kuhl M."/>
            <person name="Bryant D.A."/>
            <person name="Ward D.M."/>
        </authorList>
    </citation>
    <scope>NUCLEOTIDE SEQUENCE [LARGE SCALE GENOMIC DNA]</scope>
    <source>
        <strain evidence="1">OS</strain>
    </source>
</reference>
<evidence type="ECO:0000313" key="1">
    <source>
        <dbReference type="EMBL" id="RFM23682.1"/>
    </source>
</evidence>
<dbReference type="AlphaFoldDB" id="A0A395LYW7"/>
<organism evidence="1 2">
    <name type="scientific">Candidatus Thermochlorobacter aerophilus</name>
    <dbReference type="NCBI Taxonomy" id="1868324"/>
    <lineage>
        <taxon>Bacteria</taxon>
        <taxon>Pseudomonadati</taxon>
        <taxon>Chlorobiota</taxon>
        <taxon>Chlorobiia</taxon>
        <taxon>Chlorobiales</taxon>
        <taxon>Candidatus Thermochlorobacteriaceae</taxon>
        <taxon>Candidatus Thermochlorobacter</taxon>
    </lineage>
</organism>
<evidence type="ECO:0000313" key="2">
    <source>
        <dbReference type="Proteomes" id="UP000266389"/>
    </source>
</evidence>
<comment type="caution">
    <text evidence="1">The sequence shown here is derived from an EMBL/GenBank/DDBJ whole genome shotgun (WGS) entry which is preliminary data.</text>
</comment>
<name>A0A395LYW7_9BACT</name>
<sequence length="60" mass="7493">MGFLFYITDFWYWRWRELLARIPGLVHQKSFLQTYYVNFYFVITDVPLLRRLGRMIEQLA</sequence>
<protein>
    <submittedName>
        <fullName evidence="1">Uncharacterized protein</fullName>
    </submittedName>
</protein>
<dbReference type="EMBL" id="PHFL01000060">
    <property type="protein sequence ID" value="RFM23682.1"/>
    <property type="molecule type" value="Genomic_DNA"/>
</dbReference>
<accession>A0A395LYW7</accession>
<dbReference type="Proteomes" id="UP000266389">
    <property type="component" value="Unassembled WGS sequence"/>
</dbReference>
<gene>
    <name evidence="1" type="ORF">D0433_09950</name>
</gene>
<proteinExistence type="predicted"/>